<feature type="region of interest" description="Disordered" evidence="8">
    <location>
        <begin position="1"/>
        <end position="20"/>
    </location>
</feature>
<keyword evidence="7" id="KW-0472">Membrane</keyword>
<proteinExistence type="inferred from homology"/>
<feature type="compositionally biased region" description="Low complexity" evidence="8">
    <location>
        <begin position="802"/>
        <end position="815"/>
    </location>
</feature>
<comment type="subcellular location">
    <subcellularLocation>
        <location evidence="1">Golgi apparatus membrane</location>
        <topology evidence="1">Peripheral membrane protein</topology>
    </subcellularLocation>
</comment>
<dbReference type="GO" id="GO:0006891">
    <property type="term" value="P:intra-Golgi vesicle-mediated transport"/>
    <property type="evidence" value="ECO:0007669"/>
    <property type="project" value="InterPro"/>
</dbReference>
<keyword evidence="5" id="KW-0653">Protein transport</keyword>
<evidence type="ECO:0000313" key="10">
    <source>
        <dbReference type="Proteomes" id="UP000748756"/>
    </source>
</evidence>
<dbReference type="PANTHER" id="PTHR31658:SF0">
    <property type="entry name" value="CONSERVED OLIGOMERIC GOLGI COMPLEX SUBUNIT 1"/>
    <property type="match status" value="1"/>
</dbReference>
<comment type="caution">
    <text evidence="9">The sequence shown here is derived from an EMBL/GenBank/DDBJ whole genome shotgun (WGS) entry which is preliminary data.</text>
</comment>
<dbReference type="AlphaFoldDB" id="A0A9P5VFI7"/>
<keyword evidence="4" id="KW-0813">Transport</keyword>
<dbReference type="GO" id="GO:0015031">
    <property type="term" value="P:protein transport"/>
    <property type="evidence" value="ECO:0007669"/>
    <property type="project" value="UniProtKB-KW"/>
</dbReference>
<dbReference type="Proteomes" id="UP000748756">
    <property type="component" value="Unassembled WGS sequence"/>
</dbReference>
<dbReference type="PANTHER" id="PTHR31658">
    <property type="entry name" value="CONSERVED OLIGOMERIC GOLGI COMPLEX SUBUNIT 1"/>
    <property type="match status" value="1"/>
</dbReference>
<dbReference type="OrthoDB" id="46189at2759"/>
<name>A0A9P5VFI7_9FUNG</name>
<feature type="compositionally biased region" description="Low complexity" evidence="8">
    <location>
        <begin position="1"/>
        <end position="14"/>
    </location>
</feature>
<sequence>MMANNNNTTTTPTNSKPPVDADELFMKLSVPELNVYERRTRQDIENKKQELRMMVGERYRDLIGAADCIVRMKETAFSVQDNIARMRSSCDIHSLKRNVSAKTKKAQSGSMDDMKRSLYTSAAQIKLLADVPEQIWRNMENHSYLTASRLYLISKAIYKNLNADAEERANQAVKVMETFPVVGRQWDAVSHFKAQILQKSHQHLKNADLSDLDVIETMCAVMLLDDMTIKDMFALLLTQRREAIRESLEVQQQQQQQQGGSDIIAGQIVKAIEILKATLFHISGVFLEPATDQGRPSSSSKVSPLERHLRSLQQTFSTPPPGADADDGYLDGPSPALQASSILLPAAQINMPTMAASSVIPKLYPTTPNIHLLVRYLPESVQNFTPFIHLEGSRAAFSQQDIVQGVRTWVEDVVKMFGGGFETLLQQVHTNAGLVSIRARVWAALQVDEFAQLSAKNNSGGGVGSSSKRKKTNAWKSVCGTLLGEPFSIWDRILRAGFTKTFQDIIVFSLEDLSLQPERLLRPRLGELDREEDPNHDVGKFVWNDTAVTKGAVLPTATEPLIQRIREYVDGKTDLVAQATSAFESKLGAIREDQEKALVLEKEVLLGRLLETDGGSSLGDEELEDLDRDDEQWDLFGAKNDTRALVEFYQRQTVECIKAYTLGLKKLVAEAVRKPEKARNTVQAMDRAMTVGRVASGVAAMGWMLQRVLAPPRDRSSSLNFAQARASQANVDAQVQGLLQELGAVYLTAHEAWIESVEWSLTRSMRHYLRDSSWTDLATLAWEPMASATSTSSPVGSGRRGAPLASSALSSSGDPGADETKTLLPFHGSTRLVTALHQVVQEMHRIGTGLMKPELVERLTIKLALVTFKALDQFLNDVVVDDSTASGLSTEELETKVVLSEKGALQLLFDAKFLNLVFATALEKDLDVAQVTKAVLNRIRGYIDPINLATFEKPLDTNADRQYSRVAVLLGLLVQLNPTDSKRKMNVIEQSPHVFAMAPLTARFTLLPIGQRMTGRVV</sequence>
<protein>
    <recommendedName>
        <fullName evidence="3">Conserved oligomeric Golgi complex subunit 1</fullName>
    </recommendedName>
</protein>
<gene>
    <name evidence="9" type="primary">COG1</name>
    <name evidence="9" type="ORF">BG015_011531</name>
</gene>
<evidence type="ECO:0000256" key="6">
    <source>
        <dbReference type="ARBA" id="ARBA00023034"/>
    </source>
</evidence>
<evidence type="ECO:0000256" key="4">
    <source>
        <dbReference type="ARBA" id="ARBA00022448"/>
    </source>
</evidence>
<dbReference type="InterPro" id="IPR033370">
    <property type="entry name" value="COG1"/>
</dbReference>
<evidence type="ECO:0000313" key="9">
    <source>
        <dbReference type="EMBL" id="KAF9156881.1"/>
    </source>
</evidence>
<dbReference type="GO" id="GO:0000139">
    <property type="term" value="C:Golgi membrane"/>
    <property type="evidence" value="ECO:0007669"/>
    <property type="project" value="UniProtKB-SubCell"/>
</dbReference>
<feature type="region of interest" description="Disordered" evidence="8">
    <location>
        <begin position="788"/>
        <end position="821"/>
    </location>
</feature>
<evidence type="ECO:0000256" key="2">
    <source>
        <dbReference type="ARBA" id="ARBA00006653"/>
    </source>
</evidence>
<organism evidence="9 10">
    <name type="scientific">Linnemannia schmuckeri</name>
    <dbReference type="NCBI Taxonomy" id="64567"/>
    <lineage>
        <taxon>Eukaryota</taxon>
        <taxon>Fungi</taxon>
        <taxon>Fungi incertae sedis</taxon>
        <taxon>Mucoromycota</taxon>
        <taxon>Mortierellomycotina</taxon>
        <taxon>Mortierellomycetes</taxon>
        <taxon>Mortierellales</taxon>
        <taxon>Mortierellaceae</taxon>
        <taxon>Linnemannia</taxon>
    </lineage>
</organism>
<accession>A0A9P5VFI7</accession>
<reference evidence="9" key="1">
    <citation type="journal article" date="2020" name="Fungal Divers.">
        <title>Resolving the Mortierellaceae phylogeny through synthesis of multi-gene phylogenetics and phylogenomics.</title>
        <authorList>
            <person name="Vandepol N."/>
            <person name="Liber J."/>
            <person name="Desiro A."/>
            <person name="Na H."/>
            <person name="Kennedy M."/>
            <person name="Barry K."/>
            <person name="Grigoriev I.V."/>
            <person name="Miller A.N."/>
            <person name="O'Donnell K."/>
            <person name="Stajich J.E."/>
            <person name="Bonito G."/>
        </authorList>
    </citation>
    <scope>NUCLEOTIDE SEQUENCE</scope>
    <source>
        <strain evidence="9">NRRL 6426</strain>
    </source>
</reference>
<evidence type="ECO:0000256" key="7">
    <source>
        <dbReference type="ARBA" id="ARBA00023136"/>
    </source>
</evidence>
<evidence type="ECO:0000256" key="8">
    <source>
        <dbReference type="SAM" id="MobiDB-lite"/>
    </source>
</evidence>
<evidence type="ECO:0000256" key="1">
    <source>
        <dbReference type="ARBA" id="ARBA00004395"/>
    </source>
</evidence>
<dbReference type="GO" id="GO:0017119">
    <property type="term" value="C:Golgi transport complex"/>
    <property type="evidence" value="ECO:0007669"/>
    <property type="project" value="InterPro"/>
</dbReference>
<keyword evidence="6" id="KW-0333">Golgi apparatus</keyword>
<comment type="similarity">
    <text evidence="2">Belongs to the COG1 family.</text>
</comment>
<evidence type="ECO:0000256" key="5">
    <source>
        <dbReference type="ARBA" id="ARBA00022927"/>
    </source>
</evidence>
<dbReference type="EMBL" id="JAAAUQ010000009">
    <property type="protein sequence ID" value="KAF9156881.1"/>
    <property type="molecule type" value="Genomic_DNA"/>
</dbReference>
<dbReference type="Pfam" id="PF08700">
    <property type="entry name" value="VPS51_Exo84_N"/>
    <property type="match status" value="1"/>
</dbReference>
<keyword evidence="10" id="KW-1185">Reference proteome</keyword>
<evidence type="ECO:0000256" key="3">
    <source>
        <dbReference type="ARBA" id="ARBA00020978"/>
    </source>
</evidence>